<reference evidence="2 3" key="1">
    <citation type="submission" date="2024-01" db="EMBL/GenBank/DDBJ databases">
        <title>The genomes of 5 underutilized Papilionoideae crops provide insights into root nodulation and disease resistance.</title>
        <authorList>
            <person name="Yuan L."/>
        </authorList>
    </citation>
    <scope>NUCLEOTIDE SEQUENCE [LARGE SCALE GENOMIC DNA]</scope>
    <source>
        <strain evidence="2">LY-2023</strain>
        <tissue evidence="2">Leaf</tissue>
    </source>
</reference>
<dbReference type="AlphaFoldDB" id="A0AAN9IIT0"/>
<gene>
    <name evidence="2" type="ORF">RJT34_25346</name>
</gene>
<keyword evidence="1" id="KW-0472">Membrane</keyword>
<proteinExistence type="predicted"/>
<dbReference type="EMBL" id="JAYKXN010000006">
    <property type="protein sequence ID" value="KAK7280284.1"/>
    <property type="molecule type" value="Genomic_DNA"/>
</dbReference>
<evidence type="ECO:0000313" key="2">
    <source>
        <dbReference type="EMBL" id="KAK7280284.1"/>
    </source>
</evidence>
<feature type="transmembrane region" description="Helical" evidence="1">
    <location>
        <begin position="7"/>
        <end position="23"/>
    </location>
</feature>
<evidence type="ECO:0000313" key="3">
    <source>
        <dbReference type="Proteomes" id="UP001359559"/>
    </source>
</evidence>
<keyword evidence="1" id="KW-1133">Transmembrane helix</keyword>
<keyword evidence="1" id="KW-0812">Transmembrane</keyword>
<organism evidence="2 3">
    <name type="scientific">Clitoria ternatea</name>
    <name type="common">Butterfly pea</name>
    <dbReference type="NCBI Taxonomy" id="43366"/>
    <lineage>
        <taxon>Eukaryota</taxon>
        <taxon>Viridiplantae</taxon>
        <taxon>Streptophyta</taxon>
        <taxon>Embryophyta</taxon>
        <taxon>Tracheophyta</taxon>
        <taxon>Spermatophyta</taxon>
        <taxon>Magnoliopsida</taxon>
        <taxon>eudicotyledons</taxon>
        <taxon>Gunneridae</taxon>
        <taxon>Pentapetalae</taxon>
        <taxon>rosids</taxon>
        <taxon>fabids</taxon>
        <taxon>Fabales</taxon>
        <taxon>Fabaceae</taxon>
        <taxon>Papilionoideae</taxon>
        <taxon>50 kb inversion clade</taxon>
        <taxon>NPAAA clade</taxon>
        <taxon>indigoferoid/millettioid clade</taxon>
        <taxon>Phaseoleae</taxon>
        <taxon>Clitoria</taxon>
    </lineage>
</organism>
<keyword evidence="3" id="KW-1185">Reference proteome</keyword>
<name>A0AAN9IIT0_CLITE</name>
<comment type="caution">
    <text evidence="2">The sequence shown here is derived from an EMBL/GenBank/DDBJ whole genome shotgun (WGS) entry which is preliminary data.</text>
</comment>
<sequence>MHMYSCEVCFLLGLMISILFYFGKIKNKICIDWLVIKFMSWTSGEWICFISTRIDDNHERKVHPKYRQCGFSPEQTENLSSQN</sequence>
<dbReference type="Proteomes" id="UP001359559">
    <property type="component" value="Unassembled WGS sequence"/>
</dbReference>
<evidence type="ECO:0000256" key="1">
    <source>
        <dbReference type="SAM" id="Phobius"/>
    </source>
</evidence>
<protein>
    <submittedName>
        <fullName evidence="2">Uncharacterized protein</fullName>
    </submittedName>
</protein>
<accession>A0AAN9IIT0</accession>